<dbReference type="PANTHER" id="PTHR42794">
    <property type="entry name" value="HEMIN IMPORT ATP-BINDING PROTEIN HMUV"/>
    <property type="match status" value="1"/>
</dbReference>
<dbReference type="Proteomes" id="UP001519887">
    <property type="component" value="Unassembled WGS sequence"/>
</dbReference>
<feature type="non-terminal residue" evidence="1">
    <location>
        <position position="1"/>
    </location>
</feature>
<reference evidence="1 2" key="1">
    <citation type="submission" date="2021-07" db="EMBL/GenBank/DDBJ databases">
        <title>Paenibacillus radiodurans sp. nov., isolated from the southeastern edge of Tengger Desert.</title>
        <authorList>
            <person name="Zhang G."/>
        </authorList>
    </citation>
    <scope>NUCLEOTIDE SEQUENCE [LARGE SCALE GENOMIC DNA]</scope>
    <source>
        <strain evidence="1 2">CCM 7311</strain>
    </source>
</reference>
<sequence>LLDEPTTYLDIGYQMQMLDTVKSWQQERGMTVVAVLHDLNLAAQYCEELLVLSEGRVEAFGTPAAVMSEDMIWRVYGARSVVLPHPQTAVPQL</sequence>
<keyword evidence="1" id="KW-0547">Nucleotide-binding</keyword>
<organism evidence="1 2">
    <name type="scientific">Paenibacillus sepulcri</name>
    <dbReference type="NCBI Taxonomy" id="359917"/>
    <lineage>
        <taxon>Bacteria</taxon>
        <taxon>Bacillati</taxon>
        <taxon>Bacillota</taxon>
        <taxon>Bacilli</taxon>
        <taxon>Bacillales</taxon>
        <taxon>Paenibacillaceae</taxon>
        <taxon>Paenibacillus</taxon>
    </lineage>
</organism>
<evidence type="ECO:0000313" key="2">
    <source>
        <dbReference type="Proteomes" id="UP001519887"/>
    </source>
</evidence>
<name>A0ABS7CNT0_9BACL</name>
<feature type="non-terminal residue" evidence="1">
    <location>
        <position position="93"/>
    </location>
</feature>
<dbReference type="SUPFAM" id="SSF52540">
    <property type="entry name" value="P-loop containing nucleoside triphosphate hydrolases"/>
    <property type="match status" value="1"/>
</dbReference>
<proteinExistence type="predicted"/>
<keyword evidence="2" id="KW-1185">Reference proteome</keyword>
<protein>
    <submittedName>
        <fullName evidence="1">ABC transporter ATP-binding protein</fullName>
    </submittedName>
</protein>
<accession>A0ABS7CNT0</accession>
<dbReference type="InterPro" id="IPR027417">
    <property type="entry name" value="P-loop_NTPase"/>
</dbReference>
<comment type="caution">
    <text evidence="1">The sequence shown here is derived from an EMBL/GenBank/DDBJ whole genome shotgun (WGS) entry which is preliminary data.</text>
</comment>
<dbReference type="PANTHER" id="PTHR42794:SF2">
    <property type="entry name" value="ABC TRANSPORTER ATP-BINDING PROTEIN"/>
    <property type="match status" value="1"/>
</dbReference>
<dbReference type="EMBL" id="JAHZIK010004012">
    <property type="protein sequence ID" value="MBW7462507.1"/>
    <property type="molecule type" value="Genomic_DNA"/>
</dbReference>
<evidence type="ECO:0000313" key="1">
    <source>
        <dbReference type="EMBL" id="MBW7462507.1"/>
    </source>
</evidence>
<keyword evidence="1" id="KW-0067">ATP-binding</keyword>
<dbReference type="GO" id="GO:0005524">
    <property type="term" value="F:ATP binding"/>
    <property type="evidence" value="ECO:0007669"/>
    <property type="project" value="UniProtKB-KW"/>
</dbReference>
<gene>
    <name evidence="1" type="ORF">K0U00_51495</name>
</gene>
<dbReference type="Gene3D" id="3.40.50.300">
    <property type="entry name" value="P-loop containing nucleotide triphosphate hydrolases"/>
    <property type="match status" value="1"/>
</dbReference>